<dbReference type="InterPro" id="IPR036866">
    <property type="entry name" value="RibonucZ/Hydroxyglut_hydro"/>
</dbReference>
<comment type="caution">
    <text evidence="7">The sequence shown here is derived from an EMBL/GenBank/DDBJ whole genome shotgun (WGS) entry which is preliminary data.</text>
</comment>
<protein>
    <submittedName>
        <fullName evidence="7">Metallo-beta-lactamase superfamily protein</fullName>
    </submittedName>
</protein>
<dbReference type="EMBL" id="QGTS01000001">
    <property type="protein sequence ID" value="PWW12879.1"/>
    <property type="molecule type" value="Genomic_DNA"/>
</dbReference>
<dbReference type="AlphaFoldDB" id="A0A317Q906"/>
<evidence type="ECO:0000256" key="4">
    <source>
        <dbReference type="ARBA" id="ARBA00022801"/>
    </source>
</evidence>
<dbReference type="GO" id="GO:0046872">
    <property type="term" value="F:metal ion binding"/>
    <property type="evidence" value="ECO:0007669"/>
    <property type="project" value="UniProtKB-KW"/>
</dbReference>
<keyword evidence="4" id="KW-0378">Hydrolase</keyword>
<dbReference type="Gene3D" id="3.60.15.10">
    <property type="entry name" value="Ribonuclease Z/Hydroxyacylglutathione hydrolase-like"/>
    <property type="match status" value="1"/>
</dbReference>
<gene>
    <name evidence="7" type="ORF">DES37_101456</name>
</gene>
<dbReference type="InterPro" id="IPR051013">
    <property type="entry name" value="MBL_superfamily_lactonases"/>
</dbReference>
<sequence>MATITEFEVGYCTHIGCMALKGAGMRVCKFPARAWLLEVGDKRWLWDTGYSDWFGSATRRGVFRIYRHMTPVHFSSHQALVNQLQACGLNARDLTGIILSHFHADHVAGLRDFPGVTSICSGDGWQQVRALRGFRALRQAFIPALIPPEFESSLQFIEAFPLVELPGELSPFTRGYVLPGSEGQIFLVPLPGHAPGHIGAFVQTDDSWVLLASDAAWSATSYRELRGPARLAHLVMGNPQQFYQTLQSLHTLSQCGQVTIRLCHEGDL</sequence>
<dbReference type="Proteomes" id="UP000246744">
    <property type="component" value="Unassembled WGS sequence"/>
</dbReference>
<proteinExistence type="inferred from homology"/>
<dbReference type="PANTHER" id="PTHR42978:SF2">
    <property type="entry name" value="102 KBASES UNSTABLE REGION: FROM 1 TO 119443"/>
    <property type="match status" value="1"/>
</dbReference>
<organism evidence="7 8">
    <name type="scientific">Mangrovibacter plantisponsor</name>
    <dbReference type="NCBI Taxonomy" id="451513"/>
    <lineage>
        <taxon>Bacteria</taxon>
        <taxon>Pseudomonadati</taxon>
        <taxon>Pseudomonadota</taxon>
        <taxon>Gammaproteobacteria</taxon>
        <taxon>Enterobacterales</taxon>
        <taxon>Enterobacteriaceae</taxon>
        <taxon>Mangrovibacter</taxon>
    </lineage>
</organism>
<evidence type="ECO:0000313" key="8">
    <source>
        <dbReference type="Proteomes" id="UP000246744"/>
    </source>
</evidence>
<evidence type="ECO:0000256" key="1">
    <source>
        <dbReference type="ARBA" id="ARBA00001947"/>
    </source>
</evidence>
<keyword evidence="5" id="KW-0862">Zinc</keyword>
<name>A0A317Q906_9ENTR</name>
<evidence type="ECO:0000256" key="2">
    <source>
        <dbReference type="ARBA" id="ARBA00007749"/>
    </source>
</evidence>
<dbReference type="OrthoDB" id="5443440at2"/>
<feature type="domain" description="Metallo-beta-lactamase" evidence="6">
    <location>
        <begin position="31"/>
        <end position="264"/>
    </location>
</feature>
<reference evidence="7 8" key="1">
    <citation type="submission" date="2018-05" db="EMBL/GenBank/DDBJ databases">
        <title>Genomic Encyclopedia of Type Strains, Phase IV (KMG-IV): sequencing the most valuable type-strain genomes for metagenomic binning, comparative biology and taxonomic classification.</title>
        <authorList>
            <person name="Goeker M."/>
        </authorList>
    </citation>
    <scope>NUCLEOTIDE SEQUENCE [LARGE SCALE GENOMIC DNA]</scope>
    <source>
        <strain evidence="7 8">DSM 19579</strain>
    </source>
</reference>
<evidence type="ECO:0000256" key="5">
    <source>
        <dbReference type="ARBA" id="ARBA00022833"/>
    </source>
</evidence>
<dbReference type="PANTHER" id="PTHR42978">
    <property type="entry name" value="QUORUM-QUENCHING LACTONASE YTNP-RELATED-RELATED"/>
    <property type="match status" value="1"/>
</dbReference>
<keyword evidence="3" id="KW-0479">Metal-binding</keyword>
<dbReference type="SUPFAM" id="SSF56281">
    <property type="entry name" value="Metallo-hydrolase/oxidoreductase"/>
    <property type="match status" value="1"/>
</dbReference>
<evidence type="ECO:0000259" key="6">
    <source>
        <dbReference type="SMART" id="SM00849"/>
    </source>
</evidence>
<evidence type="ECO:0000313" key="7">
    <source>
        <dbReference type="EMBL" id="PWW12879.1"/>
    </source>
</evidence>
<comment type="similarity">
    <text evidence="2">Belongs to the metallo-beta-lactamase superfamily.</text>
</comment>
<keyword evidence="8" id="KW-1185">Reference proteome</keyword>
<dbReference type="GO" id="GO:0016787">
    <property type="term" value="F:hydrolase activity"/>
    <property type="evidence" value="ECO:0007669"/>
    <property type="project" value="UniProtKB-KW"/>
</dbReference>
<comment type="cofactor">
    <cofactor evidence="1">
        <name>Zn(2+)</name>
        <dbReference type="ChEBI" id="CHEBI:29105"/>
    </cofactor>
</comment>
<dbReference type="RefSeq" id="WP_110024682.1">
    <property type="nucleotide sequence ID" value="NZ_QGTS01000001.1"/>
</dbReference>
<dbReference type="Pfam" id="PF00753">
    <property type="entry name" value="Lactamase_B"/>
    <property type="match status" value="1"/>
</dbReference>
<dbReference type="SMART" id="SM00849">
    <property type="entry name" value="Lactamase_B"/>
    <property type="match status" value="1"/>
</dbReference>
<dbReference type="CDD" id="cd07730">
    <property type="entry name" value="metallo-hydrolase-like_MBL-fold"/>
    <property type="match status" value="1"/>
</dbReference>
<dbReference type="InterPro" id="IPR001279">
    <property type="entry name" value="Metallo-B-lactamas"/>
</dbReference>
<accession>A0A317Q906</accession>
<evidence type="ECO:0000256" key="3">
    <source>
        <dbReference type="ARBA" id="ARBA00022723"/>
    </source>
</evidence>